<evidence type="ECO:0000256" key="1">
    <source>
        <dbReference type="ARBA" id="ARBA00009820"/>
    </source>
</evidence>
<feature type="region of interest" description="Disordered" evidence="2">
    <location>
        <begin position="152"/>
        <end position="172"/>
    </location>
</feature>
<dbReference type="AlphaFoldDB" id="A0A645I3S2"/>
<dbReference type="Pfam" id="PF07676">
    <property type="entry name" value="PD40"/>
    <property type="match status" value="2"/>
</dbReference>
<dbReference type="Gene3D" id="2.120.10.30">
    <property type="entry name" value="TolB, C-terminal domain"/>
    <property type="match status" value="1"/>
</dbReference>
<name>A0A645I3S2_9ZZZZ</name>
<sequence>MFLMNSEGYDQKRISERFGEEFPTWTPNDDYLYYTLVFDGHEILSMRDRWSLYVNQKKFDMTSDTGRLGNALDAQITLDGQTLLYTQLSNGDQNIFTAPVKDRGKNSVQLTDTGKDYAACWSPDAQWIVFTSDRDDNSEIYIMDVSGENVTNLTNHPGLDKDPAWQPPQAQQ</sequence>
<comment type="caution">
    <text evidence="3">The sequence shown here is derived from an EMBL/GenBank/DDBJ whole genome shotgun (WGS) entry which is preliminary data.</text>
</comment>
<gene>
    <name evidence="3" type="primary">tolB_17</name>
    <name evidence="3" type="ORF">SDC9_193524</name>
</gene>
<evidence type="ECO:0000313" key="3">
    <source>
        <dbReference type="EMBL" id="MPN45945.1"/>
    </source>
</evidence>
<accession>A0A645I3S2</accession>
<evidence type="ECO:0000256" key="2">
    <source>
        <dbReference type="SAM" id="MobiDB-lite"/>
    </source>
</evidence>
<dbReference type="SUPFAM" id="SSF82171">
    <property type="entry name" value="DPP6 N-terminal domain-like"/>
    <property type="match status" value="1"/>
</dbReference>
<dbReference type="PANTHER" id="PTHR36842">
    <property type="entry name" value="PROTEIN TOLB HOMOLOG"/>
    <property type="match status" value="1"/>
</dbReference>
<protein>
    <submittedName>
        <fullName evidence="3">Protein TolB</fullName>
    </submittedName>
</protein>
<proteinExistence type="inferred from homology"/>
<reference evidence="3" key="1">
    <citation type="submission" date="2019-08" db="EMBL/GenBank/DDBJ databases">
        <authorList>
            <person name="Kucharzyk K."/>
            <person name="Murdoch R.W."/>
            <person name="Higgins S."/>
            <person name="Loffler F."/>
        </authorList>
    </citation>
    <scope>NUCLEOTIDE SEQUENCE</scope>
</reference>
<comment type="similarity">
    <text evidence="1">Belongs to the TolB family.</text>
</comment>
<dbReference type="InterPro" id="IPR011042">
    <property type="entry name" value="6-blade_b-propeller_TolB-like"/>
</dbReference>
<dbReference type="InterPro" id="IPR011659">
    <property type="entry name" value="WD40"/>
</dbReference>
<organism evidence="3">
    <name type="scientific">bioreactor metagenome</name>
    <dbReference type="NCBI Taxonomy" id="1076179"/>
    <lineage>
        <taxon>unclassified sequences</taxon>
        <taxon>metagenomes</taxon>
        <taxon>ecological metagenomes</taxon>
    </lineage>
</organism>
<dbReference type="EMBL" id="VSSQ01106206">
    <property type="protein sequence ID" value="MPN45945.1"/>
    <property type="molecule type" value="Genomic_DNA"/>
</dbReference>
<dbReference type="PANTHER" id="PTHR36842:SF1">
    <property type="entry name" value="PROTEIN TOLB"/>
    <property type="match status" value="1"/>
</dbReference>